<evidence type="ECO:0000313" key="4">
    <source>
        <dbReference type="Proteomes" id="UP000469430"/>
    </source>
</evidence>
<dbReference type="RefSeq" id="WP_161389837.1">
    <property type="nucleotide sequence ID" value="NZ_JBHSCP010000001.1"/>
</dbReference>
<protein>
    <submittedName>
        <fullName evidence="3">DUF4163 domain-containing protein</fullName>
    </submittedName>
</protein>
<comment type="caution">
    <text evidence="3">The sequence shown here is derived from an EMBL/GenBank/DDBJ whole genome shotgun (WGS) entry which is preliminary data.</text>
</comment>
<proteinExistence type="predicted"/>
<dbReference type="Proteomes" id="UP000469430">
    <property type="component" value="Unassembled WGS sequence"/>
</dbReference>
<dbReference type="OrthoDB" id="4760806at2"/>
<accession>A0A6I4TQN0</accession>
<reference evidence="3 4" key="1">
    <citation type="submission" date="2019-12" db="EMBL/GenBank/DDBJ databases">
        <title>Genomic-based taxomic classification of the family Erythrobacteraceae.</title>
        <authorList>
            <person name="Xu L."/>
        </authorList>
    </citation>
    <scope>NUCLEOTIDE SEQUENCE [LARGE SCALE GENOMIC DNA]</scope>
    <source>
        <strain evidence="3 4">S36</strain>
    </source>
</reference>
<feature type="region of interest" description="Disordered" evidence="1">
    <location>
        <begin position="21"/>
        <end position="52"/>
    </location>
</feature>
<sequence>MRRMVTVLAAVASLTGCELLGSGGDADSGTATPTPTPTVSESPIAAPSPTGAQHVAEETELYLFEYAWPEAAGKQPELAALLDQRMDHTKEQLVRESTAARASARQDGFPYNKHSYSADWKVVTELPGWLSLSSQVATYSGGAHGMYGVDALLWNKVDKTAMSGIDLFTSPADLEKAVHDRFCDQLNKQREKKRGEPIAADSTDEFDKCPGIDELVVLVGSSNRKVFNRLTFYAGPYVAGPYVEGAYEVDLPVDAAVLATVKPEYQGFFAARN</sequence>
<evidence type="ECO:0000259" key="2">
    <source>
        <dbReference type="Pfam" id="PF13739"/>
    </source>
</evidence>
<evidence type="ECO:0000313" key="3">
    <source>
        <dbReference type="EMBL" id="MXO98174.1"/>
    </source>
</evidence>
<organism evidence="3 4">
    <name type="scientific">Croceibacterium xixiisoli</name>
    <dbReference type="NCBI Taxonomy" id="1476466"/>
    <lineage>
        <taxon>Bacteria</taxon>
        <taxon>Pseudomonadati</taxon>
        <taxon>Pseudomonadota</taxon>
        <taxon>Alphaproteobacteria</taxon>
        <taxon>Sphingomonadales</taxon>
        <taxon>Erythrobacteraceae</taxon>
        <taxon>Croceibacterium</taxon>
    </lineage>
</organism>
<dbReference type="Gene3D" id="3.30.565.40">
    <property type="entry name" value="Fervidobacterium nodosum Rt17-B1 like"/>
    <property type="match status" value="1"/>
</dbReference>
<dbReference type="AlphaFoldDB" id="A0A6I4TQN0"/>
<dbReference type="EMBL" id="WTYJ01000001">
    <property type="protein sequence ID" value="MXO98174.1"/>
    <property type="molecule type" value="Genomic_DNA"/>
</dbReference>
<dbReference type="Pfam" id="PF13739">
    <property type="entry name" value="PdaC"/>
    <property type="match status" value="1"/>
</dbReference>
<keyword evidence="4" id="KW-1185">Reference proteome</keyword>
<gene>
    <name evidence="3" type="ORF">GRI97_04135</name>
</gene>
<dbReference type="InterPro" id="IPR025303">
    <property type="entry name" value="PdaC"/>
</dbReference>
<evidence type="ECO:0000256" key="1">
    <source>
        <dbReference type="SAM" id="MobiDB-lite"/>
    </source>
</evidence>
<dbReference type="PROSITE" id="PS51257">
    <property type="entry name" value="PROKAR_LIPOPROTEIN"/>
    <property type="match status" value="1"/>
</dbReference>
<feature type="domain" description="Deacetylase PdaC" evidence="2">
    <location>
        <begin position="56"/>
        <end position="147"/>
    </location>
</feature>
<name>A0A6I4TQN0_9SPHN</name>